<organism evidence="1 2">
    <name type="scientific">Bacteroides xylanisolvens</name>
    <dbReference type="NCBI Taxonomy" id="371601"/>
    <lineage>
        <taxon>Bacteria</taxon>
        <taxon>Pseudomonadati</taxon>
        <taxon>Bacteroidota</taxon>
        <taxon>Bacteroidia</taxon>
        <taxon>Bacteroidales</taxon>
        <taxon>Bacteroidaceae</taxon>
        <taxon>Bacteroides</taxon>
    </lineage>
</organism>
<name>A0A1I4XKE9_9BACE</name>
<evidence type="ECO:0000313" key="1">
    <source>
        <dbReference type="EMBL" id="SFN25730.1"/>
    </source>
</evidence>
<reference evidence="1 2" key="1">
    <citation type="submission" date="2016-10" db="EMBL/GenBank/DDBJ databases">
        <authorList>
            <person name="de Groot N.N."/>
        </authorList>
    </citation>
    <scope>NUCLEOTIDE SEQUENCE [LARGE SCALE GENOMIC DNA]</scope>
    <source>
        <strain evidence="1 2">NLAE-zl-C202</strain>
    </source>
</reference>
<protein>
    <submittedName>
        <fullName evidence="1">Uncharacterized protein</fullName>
    </submittedName>
</protein>
<dbReference type="AlphaFoldDB" id="A0A1I4XKE9"/>
<sequence>MSIYAAISAYIVVSTSLSKEALVELSIGVKCFFRKDSC</sequence>
<evidence type="ECO:0000313" key="2">
    <source>
        <dbReference type="Proteomes" id="UP000183766"/>
    </source>
</evidence>
<dbReference type="Proteomes" id="UP000183766">
    <property type="component" value="Unassembled WGS sequence"/>
</dbReference>
<dbReference type="EMBL" id="FOUM01000027">
    <property type="protein sequence ID" value="SFN25730.1"/>
    <property type="molecule type" value="Genomic_DNA"/>
</dbReference>
<accession>A0A1I4XKE9</accession>
<proteinExistence type="predicted"/>
<gene>
    <name evidence="1" type="ORF">SAMN05216250_12737</name>
</gene>